<evidence type="ECO:0000313" key="1">
    <source>
        <dbReference type="EMBL" id="UOQ85329.1"/>
    </source>
</evidence>
<dbReference type="EMBL" id="CP095071">
    <property type="protein sequence ID" value="UOQ85329.1"/>
    <property type="molecule type" value="Genomic_DNA"/>
</dbReference>
<gene>
    <name evidence="1" type="ORF">MUN87_22265</name>
</gene>
<accession>A0ABY4GM72</accession>
<name>A0ABY4GM72_9BACI</name>
<dbReference type="RefSeq" id="WP_244744097.1">
    <property type="nucleotide sequence ID" value="NZ_CP095071.1"/>
</dbReference>
<protein>
    <submittedName>
        <fullName evidence="1">Uncharacterized protein</fullName>
    </submittedName>
</protein>
<evidence type="ECO:0000313" key="2">
    <source>
        <dbReference type="Proteomes" id="UP000831537"/>
    </source>
</evidence>
<sequence>MGHDIYGYNKAGQNIAYARFSMGNPNADLLYEFLHAQDFNGGVSGIGDISTFSRLELDNALKEYKVFDQKIKHLNEDTILGWDKKQIKEFIENCLAAAKKEGSIQVFFG</sequence>
<proteinExistence type="predicted"/>
<keyword evidence="2" id="KW-1185">Reference proteome</keyword>
<dbReference type="Proteomes" id="UP000831537">
    <property type="component" value="Chromosome"/>
</dbReference>
<reference evidence="1 2" key="1">
    <citation type="submission" date="2022-04" db="EMBL/GenBank/DDBJ databases">
        <title>Gracilibacillus sp. isolated from saltern.</title>
        <authorList>
            <person name="Won M."/>
            <person name="Lee C.-M."/>
            <person name="Woen H.-Y."/>
            <person name="Kwon S.-W."/>
        </authorList>
    </citation>
    <scope>NUCLEOTIDE SEQUENCE [LARGE SCALE GENOMIC DNA]</scope>
    <source>
        <strain evidence="1 2">SSPM10-3</strain>
    </source>
</reference>
<organism evidence="1 2">
    <name type="scientific">Gracilibacillus salinarum</name>
    <dbReference type="NCBI Taxonomy" id="2932255"/>
    <lineage>
        <taxon>Bacteria</taxon>
        <taxon>Bacillati</taxon>
        <taxon>Bacillota</taxon>
        <taxon>Bacilli</taxon>
        <taxon>Bacillales</taxon>
        <taxon>Bacillaceae</taxon>
        <taxon>Gracilibacillus</taxon>
    </lineage>
</organism>